<feature type="transmembrane region" description="Helical" evidence="12">
    <location>
        <begin position="362"/>
        <end position="385"/>
    </location>
</feature>
<dbReference type="InterPro" id="IPR050558">
    <property type="entry name" value="PTS_Sugar-Specific_Components"/>
</dbReference>
<dbReference type="NCBIfam" id="TIGR01996">
    <property type="entry name" value="PTS-II-BC-sucr"/>
    <property type="match status" value="1"/>
</dbReference>
<evidence type="ECO:0000256" key="5">
    <source>
        <dbReference type="ARBA" id="ARBA00022679"/>
    </source>
</evidence>
<dbReference type="InterPro" id="IPR010973">
    <property type="entry name" value="PTS_IIBC_sucr"/>
</dbReference>
<proteinExistence type="predicted"/>
<feature type="transmembrane region" description="Helical" evidence="12">
    <location>
        <begin position="258"/>
        <end position="286"/>
    </location>
</feature>
<protein>
    <submittedName>
        <fullName evidence="15">Fusion: PTS system, beta-glucosides specific IIABC component</fullName>
    </submittedName>
</protein>
<dbReference type="OrthoDB" id="92465at2"/>
<name>A0A174C568_9CLOT</name>
<organism evidence="15 16">
    <name type="scientific">Clostridium disporicum</name>
    <dbReference type="NCBI Taxonomy" id="84024"/>
    <lineage>
        <taxon>Bacteria</taxon>
        <taxon>Bacillati</taxon>
        <taxon>Bacillota</taxon>
        <taxon>Clostridia</taxon>
        <taxon>Eubacteriales</taxon>
        <taxon>Clostridiaceae</taxon>
        <taxon>Clostridium</taxon>
    </lineage>
</organism>
<evidence type="ECO:0000256" key="11">
    <source>
        <dbReference type="PROSITE-ProRule" id="PRU00421"/>
    </source>
</evidence>
<accession>A0A174C568</accession>
<feature type="transmembrane region" description="Helical" evidence="12">
    <location>
        <begin position="148"/>
        <end position="170"/>
    </location>
</feature>
<dbReference type="Pfam" id="PF00367">
    <property type="entry name" value="PTS_EIIB"/>
    <property type="match status" value="1"/>
</dbReference>
<dbReference type="PROSITE" id="PS51103">
    <property type="entry name" value="PTS_EIIC_TYPE_1"/>
    <property type="match status" value="1"/>
</dbReference>
<dbReference type="GO" id="GO:0090589">
    <property type="term" value="F:protein-phosphocysteine-trehalose phosphotransferase system transporter activity"/>
    <property type="evidence" value="ECO:0007669"/>
    <property type="project" value="TreeGrafter"/>
</dbReference>
<evidence type="ECO:0000256" key="2">
    <source>
        <dbReference type="ARBA" id="ARBA00022448"/>
    </source>
</evidence>
<dbReference type="AlphaFoldDB" id="A0A174C568"/>
<dbReference type="GO" id="GO:0005886">
    <property type="term" value="C:plasma membrane"/>
    <property type="evidence" value="ECO:0007669"/>
    <property type="project" value="UniProtKB-SubCell"/>
</dbReference>
<feature type="transmembrane region" description="Helical" evidence="12">
    <location>
        <begin position="115"/>
        <end position="136"/>
    </location>
</feature>
<dbReference type="Pfam" id="PF02378">
    <property type="entry name" value="PTS_EIIC"/>
    <property type="match status" value="1"/>
</dbReference>
<feature type="transmembrane region" description="Helical" evidence="12">
    <location>
        <begin position="391"/>
        <end position="420"/>
    </location>
</feature>
<feature type="domain" description="PTS EIIC type-1" evidence="14">
    <location>
        <begin position="110"/>
        <end position="458"/>
    </location>
</feature>
<dbReference type="InterPro" id="IPR036878">
    <property type="entry name" value="Glu_permease_IIB"/>
</dbReference>
<keyword evidence="4" id="KW-0762">Sugar transport</keyword>
<evidence type="ECO:0000256" key="4">
    <source>
        <dbReference type="ARBA" id="ARBA00022597"/>
    </source>
</evidence>
<dbReference type="SUPFAM" id="SSF55604">
    <property type="entry name" value="Glucose permease domain IIB"/>
    <property type="match status" value="1"/>
</dbReference>
<dbReference type="PANTHER" id="PTHR30175:SF7">
    <property type="entry name" value="NEGATIVE REGULATOR OF SACY ACTIVITY"/>
    <property type="match status" value="1"/>
</dbReference>
<evidence type="ECO:0000256" key="1">
    <source>
        <dbReference type="ARBA" id="ARBA00004651"/>
    </source>
</evidence>
<evidence type="ECO:0000256" key="9">
    <source>
        <dbReference type="ARBA" id="ARBA00022989"/>
    </source>
</evidence>
<dbReference type="InterPro" id="IPR003352">
    <property type="entry name" value="PTS_EIIC"/>
</dbReference>
<gene>
    <name evidence="15" type="primary">sacX</name>
    <name evidence="15" type="ORF">ERS852471_00895</name>
</gene>
<feature type="transmembrane region" description="Helical" evidence="12">
    <location>
        <begin position="293"/>
        <end position="314"/>
    </location>
</feature>
<dbReference type="InterPro" id="IPR013013">
    <property type="entry name" value="PTS_EIIC_1"/>
</dbReference>
<evidence type="ECO:0000313" key="16">
    <source>
        <dbReference type="Proteomes" id="UP000095594"/>
    </source>
</evidence>
<keyword evidence="3" id="KW-1003">Cell membrane</keyword>
<evidence type="ECO:0000259" key="13">
    <source>
        <dbReference type="PROSITE" id="PS51098"/>
    </source>
</evidence>
<feature type="active site" description="Phosphocysteine intermediate; for EIIB activity" evidence="11">
    <location>
        <position position="29"/>
    </location>
</feature>
<dbReference type="FunFam" id="3.30.1360.60:FF:000001">
    <property type="entry name" value="PTS system glucose-specific IIBC component PtsG"/>
    <property type="match status" value="1"/>
</dbReference>
<dbReference type="EMBL" id="CYZX01000005">
    <property type="protein sequence ID" value="CUO06918.1"/>
    <property type="molecule type" value="Genomic_DNA"/>
</dbReference>
<comment type="subcellular location">
    <subcellularLocation>
        <location evidence="1">Cell membrane</location>
        <topology evidence="1">Multi-pass membrane protein</topology>
    </subcellularLocation>
</comment>
<feature type="transmembrane region" description="Helical" evidence="12">
    <location>
        <begin position="218"/>
        <end position="238"/>
    </location>
</feature>
<keyword evidence="6" id="KW-0598">Phosphotransferase system</keyword>
<dbReference type="PROSITE" id="PS01035">
    <property type="entry name" value="PTS_EIIB_TYPE_1_CYS"/>
    <property type="match status" value="1"/>
</dbReference>
<reference evidence="15 16" key="1">
    <citation type="submission" date="2015-09" db="EMBL/GenBank/DDBJ databases">
        <authorList>
            <consortium name="Pathogen Informatics"/>
        </authorList>
    </citation>
    <scope>NUCLEOTIDE SEQUENCE [LARGE SCALE GENOMIC DNA]</scope>
    <source>
        <strain evidence="15 16">2789STDY5834856</strain>
    </source>
</reference>
<evidence type="ECO:0000256" key="10">
    <source>
        <dbReference type="ARBA" id="ARBA00023136"/>
    </source>
</evidence>
<keyword evidence="7 12" id="KW-0812">Transmembrane</keyword>
<dbReference type="PROSITE" id="PS51098">
    <property type="entry name" value="PTS_EIIB_TYPE_1"/>
    <property type="match status" value="1"/>
</dbReference>
<keyword evidence="2" id="KW-0813">Transport</keyword>
<dbReference type="InterPro" id="IPR001996">
    <property type="entry name" value="PTS_IIB_1"/>
</dbReference>
<keyword evidence="10 12" id="KW-0472">Membrane</keyword>
<keyword evidence="8" id="KW-0418">Kinase</keyword>
<feature type="domain" description="PTS EIIB type-1" evidence="13">
    <location>
        <begin position="7"/>
        <end position="90"/>
    </location>
</feature>
<keyword evidence="5" id="KW-0808">Transferase</keyword>
<dbReference type="RefSeq" id="WP_055264352.1">
    <property type="nucleotide sequence ID" value="NZ_CABIXQ010000005.1"/>
</dbReference>
<dbReference type="Gene3D" id="3.30.1360.60">
    <property type="entry name" value="Glucose permease domain IIB"/>
    <property type="match status" value="1"/>
</dbReference>
<dbReference type="GO" id="GO:0008982">
    <property type="term" value="F:protein-N(PI)-phosphohistidine-sugar phosphotransferase activity"/>
    <property type="evidence" value="ECO:0007669"/>
    <property type="project" value="InterPro"/>
</dbReference>
<dbReference type="InterPro" id="IPR018113">
    <property type="entry name" value="PTrfase_EIIB_Cys"/>
</dbReference>
<sequence length="458" mass="48271">MGSNKYFDCANKILQFIGGNENVASAAHCATRLRLVVKDESLINKEEIENLDLVKGAFMNGGQFQVIIGQGIVNKVYAEFANITGIKEMSTADVKAEGAKKLNPLQRLAQVLSDIFVPIIPAIVAAGLLMGLLGLAGKFGLEQYSNTWWWMMLDWFSSAAFNFLPILVAISAAKVFGCNPYLAATVGGIMIHPTLQNAWTQGTGYETIKVLGLIDMPLLGYQGTVLPILIVIFVMSYIEKGTRKIVPELLDILLTPLITVLVTGFLALAVIGPAANFIGAGISTFLTFAIDKLGIIAGLLFGGAYSSIVITGIHHSFHAVELSVLAETGVNTLLPIWSMANVAQGGACFAAFLLTKNKKMKAIALPSAISTLFGITEAAIFGVNLRYKTPFIGAAIGGAIGGAYVVAMKVGMTAVGVTGIPGMAITASGSTLHYIIGLVIAVGVAFVATMFMGIKEEA</sequence>
<dbReference type="PANTHER" id="PTHR30175">
    <property type="entry name" value="PHOSPHOTRANSFERASE SYSTEM TRANSPORT PROTEIN"/>
    <property type="match status" value="1"/>
</dbReference>
<evidence type="ECO:0000256" key="3">
    <source>
        <dbReference type="ARBA" id="ARBA00022475"/>
    </source>
</evidence>
<feature type="transmembrane region" description="Helical" evidence="12">
    <location>
        <begin position="334"/>
        <end position="355"/>
    </location>
</feature>
<dbReference type="Proteomes" id="UP000095594">
    <property type="component" value="Unassembled WGS sequence"/>
</dbReference>
<keyword evidence="9 12" id="KW-1133">Transmembrane helix</keyword>
<feature type="transmembrane region" description="Helical" evidence="12">
    <location>
        <begin position="432"/>
        <end position="454"/>
    </location>
</feature>
<dbReference type="CDD" id="cd00212">
    <property type="entry name" value="PTS_IIB_glc"/>
    <property type="match status" value="1"/>
</dbReference>
<evidence type="ECO:0000256" key="8">
    <source>
        <dbReference type="ARBA" id="ARBA00022777"/>
    </source>
</evidence>
<evidence type="ECO:0000256" key="6">
    <source>
        <dbReference type="ARBA" id="ARBA00022683"/>
    </source>
</evidence>
<dbReference type="GO" id="GO:0015771">
    <property type="term" value="P:trehalose transport"/>
    <property type="evidence" value="ECO:0007669"/>
    <property type="project" value="TreeGrafter"/>
</dbReference>
<evidence type="ECO:0000259" key="14">
    <source>
        <dbReference type="PROSITE" id="PS51103"/>
    </source>
</evidence>
<evidence type="ECO:0000256" key="7">
    <source>
        <dbReference type="ARBA" id="ARBA00022692"/>
    </source>
</evidence>
<dbReference type="GO" id="GO:0009401">
    <property type="term" value="P:phosphoenolpyruvate-dependent sugar phosphotransferase system"/>
    <property type="evidence" value="ECO:0007669"/>
    <property type="project" value="UniProtKB-KW"/>
</dbReference>
<dbReference type="GO" id="GO:0016301">
    <property type="term" value="F:kinase activity"/>
    <property type="evidence" value="ECO:0007669"/>
    <property type="project" value="UniProtKB-KW"/>
</dbReference>
<dbReference type="NCBIfam" id="TIGR00826">
    <property type="entry name" value="EIIB_glc"/>
    <property type="match status" value="1"/>
</dbReference>
<evidence type="ECO:0000313" key="15">
    <source>
        <dbReference type="EMBL" id="CUO06918.1"/>
    </source>
</evidence>
<evidence type="ECO:0000256" key="12">
    <source>
        <dbReference type="SAM" id="Phobius"/>
    </source>
</evidence>